<dbReference type="InterPro" id="IPR026893">
    <property type="entry name" value="Tyr/Ser_Pase_IphP-type"/>
</dbReference>
<proteinExistence type="predicted"/>
<accession>A0A6A6RI85</accession>
<name>A0A6A6RI85_9PLEO</name>
<evidence type="ECO:0000259" key="2">
    <source>
        <dbReference type="PROSITE" id="PS50056"/>
    </source>
</evidence>
<protein>
    <recommendedName>
        <fullName evidence="2">Tyrosine specific protein phosphatases domain-containing protein</fullName>
    </recommendedName>
</protein>
<dbReference type="EMBL" id="MU006865">
    <property type="protein sequence ID" value="KAF2634121.1"/>
    <property type="molecule type" value="Genomic_DNA"/>
</dbReference>
<dbReference type="InterPro" id="IPR016130">
    <property type="entry name" value="Tyr_Pase_AS"/>
</dbReference>
<reference evidence="3" key="1">
    <citation type="journal article" date="2020" name="Stud. Mycol.">
        <title>101 Dothideomycetes genomes: a test case for predicting lifestyles and emergence of pathogens.</title>
        <authorList>
            <person name="Haridas S."/>
            <person name="Albert R."/>
            <person name="Binder M."/>
            <person name="Bloem J."/>
            <person name="Labutti K."/>
            <person name="Salamov A."/>
            <person name="Andreopoulos B."/>
            <person name="Baker S."/>
            <person name="Barry K."/>
            <person name="Bills G."/>
            <person name="Bluhm B."/>
            <person name="Cannon C."/>
            <person name="Castanera R."/>
            <person name="Culley D."/>
            <person name="Daum C."/>
            <person name="Ezra D."/>
            <person name="Gonzalez J."/>
            <person name="Henrissat B."/>
            <person name="Kuo A."/>
            <person name="Liang C."/>
            <person name="Lipzen A."/>
            <person name="Lutzoni F."/>
            <person name="Magnuson J."/>
            <person name="Mondo S."/>
            <person name="Nolan M."/>
            <person name="Ohm R."/>
            <person name="Pangilinan J."/>
            <person name="Park H.-J."/>
            <person name="Ramirez L."/>
            <person name="Alfaro M."/>
            <person name="Sun H."/>
            <person name="Tritt A."/>
            <person name="Yoshinaga Y."/>
            <person name="Zwiers L.-H."/>
            <person name="Turgeon B."/>
            <person name="Goodwin S."/>
            <person name="Spatafora J."/>
            <person name="Crous P."/>
            <person name="Grigoriev I."/>
        </authorList>
    </citation>
    <scope>NUCLEOTIDE SEQUENCE</scope>
    <source>
        <strain evidence="3">CBS 473.64</strain>
    </source>
</reference>
<dbReference type="InterPro" id="IPR000387">
    <property type="entry name" value="Tyr_Pase_dom"/>
</dbReference>
<dbReference type="OrthoDB" id="449382at2759"/>
<feature type="region of interest" description="Disordered" evidence="1">
    <location>
        <begin position="1"/>
        <end position="24"/>
    </location>
</feature>
<evidence type="ECO:0000256" key="1">
    <source>
        <dbReference type="SAM" id="MobiDB-lite"/>
    </source>
</evidence>
<dbReference type="InterPro" id="IPR029021">
    <property type="entry name" value="Prot-tyrosine_phosphatase-like"/>
</dbReference>
<dbReference type="PROSITE" id="PS00383">
    <property type="entry name" value="TYR_PHOSPHATASE_1"/>
    <property type="match status" value="1"/>
</dbReference>
<dbReference type="GO" id="GO:0004721">
    <property type="term" value="F:phosphoprotein phosphatase activity"/>
    <property type="evidence" value="ECO:0007669"/>
    <property type="project" value="InterPro"/>
</dbReference>
<feature type="domain" description="Tyrosine specific protein phosphatases" evidence="2">
    <location>
        <begin position="151"/>
        <end position="195"/>
    </location>
</feature>
<dbReference type="Gene3D" id="3.90.190.10">
    <property type="entry name" value="Protein tyrosine phosphatase superfamily"/>
    <property type="match status" value="1"/>
</dbReference>
<dbReference type="SUPFAM" id="SSF52799">
    <property type="entry name" value="(Phosphotyrosine protein) phosphatases II"/>
    <property type="match status" value="1"/>
</dbReference>
<sequence length="307" mass="34188">MDPTKPTKGTNQQPIRPNHPSYPPFHRIPGLSNFRDIGGWPITLSSPSSTPSHVRKGLIYRGSDTTRITPDGEACLRELGIKRDYDLRSRQQIEKTGGYKDIDGIERVWTPVFGEEGYTEEKARERYKMYAGDGTDGIVKAFLEILHAGAPMFYTVLTSLLSQSCLSSDGTPPAVFIHCTTGNNRTGIFISLLLLLLRVPESYIVHEYTLSDAGLAPTRHINVERLLAKGAFNGLDDVERKRKCERMVGARSESMRDLIKIVVERWGVYGDGYFRDVVGLTEKEVEGLRALLTVEGEGMTKVNGVVL</sequence>
<dbReference type="Proteomes" id="UP000799753">
    <property type="component" value="Unassembled WGS sequence"/>
</dbReference>
<dbReference type="PROSITE" id="PS50056">
    <property type="entry name" value="TYR_PHOSPHATASE_2"/>
    <property type="match status" value="1"/>
</dbReference>
<dbReference type="Pfam" id="PF13350">
    <property type="entry name" value="Y_phosphatase3"/>
    <property type="match status" value="1"/>
</dbReference>
<organism evidence="3 4">
    <name type="scientific">Massarina eburnea CBS 473.64</name>
    <dbReference type="NCBI Taxonomy" id="1395130"/>
    <lineage>
        <taxon>Eukaryota</taxon>
        <taxon>Fungi</taxon>
        <taxon>Dikarya</taxon>
        <taxon>Ascomycota</taxon>
        <taxon>Pezizomycotina</taxon>
        <taxon>Dothideomycetes</taxon>
        <taxon>Pleosporomycetidae</taxon>
        <taxon>Pleosporales</taxon>
        <taxon>Massarineae</taxon>
        <taxon>Massarinaceae</taxon>
        <taxon>Massarina</taxon>
    </lineage>
</organism>
<gene>
    <name evidence="3" type="ORF">P280DRAFT_334589</name>
</gene>
<evidence type="ECO:0000313" key="4">
    <source>
        <dbReference type="Proteomes" id="UP000799753"/>
    </source>
</evidence>
<dbReference type="AlphaFoldDB" id="A0A6A6RI85"/>
<keyword evidence="4" id="KW-1185">Reference proteome</keyword>
<evidence type="ECO:0000313" key="3">
    <source>
        <dbReference type="EMBL" id="KAF2634121.1"/>
    </source>
</evidence>